<evidence type="ECO:0000256" key="1">
    <source>
        <dbReference type="SAM" id="SignalP"/>
    </source>
</evidence>
<dbReference type="Pfam" id="PF16868">
    <property type="entry name" value="NMT1_3"/>
    <property type="match status" value="1"/>
</dbReference>
<proteinExistence type="predicted"/>
<keyword evidence="1" id="KW-0732">Signal</keyword>
<feature type="chain" id="PRO_5037027918" evidence="1">
    <location>
        <begin position="21"/>
        <end position="325"/>
    </location>
</feature>
<dbReference type="PANTHER" id="PTHR42941">
    <property type="entry name" value="SLL1037 PROTEIN"/>
    <property type="match status" value="1"/>
</dbReference>
<organism evidence="2 3">
    <name type="scientific">Tectimicrobiota bacterium</name>
    <dbReference type="NCBI Taxonomy" id="2528274"/>
    <lineage>
        <taxon>Bacteria</taxon>
        <taxon>Pseudomonadati</taxon>
        <taxon>Nitrospinota/Tectimicrobiota group</taxon>
        <taxon>Candidatus Tectimicrobiota</taxon>
    </lineage>
</organism>
<comment type="caution">
    <text evidence="2">The sequence shown here is derived from an EMBL/GenBank/DDBJ whole genome shotgun (WGS) entry which is preliminary data.</text>
</comment>
<dbReference type="Gene3D" id="3.40.190.10">
    <property type="entry name" value="Periplasmic binding protein-like II"/>
    <property type="match status" value="2"/>
</dbReference>
<dbReference type="InterPro" id="IPR011852">
    <property type="entry name" value="TRAP_TAXI"/>
</dbReference>
<gene>
    <name evidence="2" type="ORF">HYZ11_18395</name>
</gene>
<evidence type="ECO:0000313" key="2">
    <source>
        <dbReference type="EMBL" id="MBI3129583.1"/>
    </source>
</evidence>
<evidence type="ECO:0000313" key="3">
    <source>
        <dbReference type="Proteomes" id="UP000782312"/>
    </source>
</evidence>
<name>A0A932MQ58_UNCTE</name>
<dbReference type="PANTHER" id="PTHR42941:SF1">
    <property type="entry name" value="SLL1037 PROTEIN"/>
    <property type="match status" value="1"/>
</dbReference>
<dbReference type="Proteomes" id="UP000782312">
    <property type="component" value="Unassembled WGS sequence"/>
</dbReference>
<reference evidence="2" key="1">
    <citation type="submission" date="2020-07" db="EMBL/GenBank/DDBJ databases">
        <title>Huge and variable diversity of episymbiotic CPR bacteria and DPANN archaea in groundwater ecosystems.</title>
        <authorList>
            <person name="He C.Y."/>
            <person name="Keren R."/>
            <person name="Whittaker M."/>
            <person name="Farag I.F."/>
            <person name="Doudna J."/>
            <person name="Cate J.H.D."/>
            <person name="Banfield J.F."/>
        </authorList>
    </citation>
    <scope>NUCLEOTIDE SEQUENCE</scope>
    <source>
        <strain evidence="2">NC_groundwater_763_Ag_S-0.2um_68_21</strain>
    </source>
</reference>
<accession>A0A932MQ58</accession>
<feature type="signal peptide" evidence="1">
    <location>
        <begin position="1"/>
        <end position="20"/>
    </location>
</feature>
<dbReference type="SUPFAM" id="SSF53850">
    <property type="entry name" value="Periplasmic binding protein-like II"/>
    <property type="match status" value="1"/>
</dbReference>
<sequence length="325" mass="35928">MKRAALAAAVLGFAWTGADAATRVTIVGAGKGAGAFRQAGAIAEAVNKESKTVNMTNQETGGFVANTRMLANGRVEFALTNGVFVDAIQRKQHPYDKERQAAKNLRGVGPVAGAWLQIAVLQDSGIKTVEDLKGKRISMGPKGSNTVYMQEIVFKTMGIYDSLRKDYLKWEDAATYMVDGKLDSFGIPNPIPGPALLQAAQSRPIRMLDIPEKALDAFMNISKAYYKTEADMSVYRGMEGKKIRTIAYSVYMLAHDKVPADVVYDVAKHFYAPKNRDFILNVYRPLRDGLDAAQNDKFIGVMKSFDLKLHPGAQRYWKERNYNVN</sequence>
<dbReference type="EMBL" id="JACPUR010000041">
    <property type="protein sequence ID" value="MBI3129583.1"/>
    <property type="molecule type" value="Genomic_DNA"/>
</dbReference>
<dbReference type="NCBIfam" id="TIGR02122">
    <property type="entry name" value="TRAP_TAXI"/>
    <property type="match status" value="1"/>
</dbReference>
<protein>
    <submittedName>
        <fullName evidence="2">TAXI family TRAP transporter solute-binding subunit</fullName>
    </submittedName>
</protein>
<dbReference type="AlphaFoldDB" id="A0A932MQ58"/>